<evidence type="ECO:0000313" key="2">
    <source>
        <dbReference type="Proteomes" id="UP000625711"/>
    </source>
</evidence>
<reference evidence="1" key="1">
    <citation type="submission" date="2020-08" db="EMBL/GenBank/DDBJ databases">
        <title>Genome sequencing and assembly of the red palm weevil Rhynchophorus ferrugineus.</title>
        <authorList>
            <person name="Dias G.B."/>
            <person name="Bergman C.M."/>
            <person name="Manee M."/>
        </authorList>
    </citation>
    <scope>NUCLEOTIDE SEQUENCE</scope>
    <source>
        <strain evidence="1">AA-2017</strain>
        <tissue evidence="1">Whole larva</tissue>
    </source>
</reference>
<protein>
    <submittedName>
        <fullName evidence="1">Uncharacterized protein</fullName>
    </submittedName>
</protein>
<keyword evidence="2" id="KW-1185">Reference proteome</keyword>
<comment type="caution">
    <text evidence="1">The sequence shown here is derived from an EMBL/GenBank/DDBJ whole genome shotgun (WGS) entry which is preliminary data.</text>
</comment>
<proteinExistence type="predicted"/>
<name>A0A834MDT4_RHYFE</name>
<sequence>MSGNENKPDNLSIHFGTFKVKSNLGPSPINSCEVVEVAAVGDGIGAGTRPKDGRCCTGWTFFGIDSGLS</sequence>
<gene>
    <name evidence="1" type="ORF">GWI33_006410</name>
</gene>
<organism evidence="1 2">
    <name type="scientific">Rhynchophorus ferrugineus</name>
    <name type="common">Red palm weevil</name>
    <name type="synonym">Curculio ferrugineus</name>
    <dbReference type="NCBI Taxonomy" id="354439"/>
    <lineage>
        <taxon>Eukaryota</taxon>
        <taxon>Metazoa</taxon>
        <taxon>Ecdysozoa</taxon>
        <taxon>Arthropoda</taxon>
        <taxon>Hexapoda</taxon>
        <taxon>Insecta</taxon>
        <taxon>Pterygota</taxon>
        <taxon>Neoptera</taxon>
        <taxon>Endopterygota</taxon>
        <taxon>Coleoptera</taxon>
        <taxon>Polyphaga</taxon>
        <taxon>Cucujiformia</taxon>
        <taxon>Curculionidae</taxon>
        <taxon>Dryophthorinae</taxon>
        <taxon>Rhynchophorus</taxon>
    </lineage>
</organism>
<dbReference type="EMBL" id="JAACXV010000321">
    <property type="protein sequence ID" value="KAF7280108.1"/>
    <property type="molecule type" value="Genomic_DNA"/>
</dbReference>
<evidence type="ECO:0000313" key="1">
    <source>
        <dbReference type="EMBL" id="KAF7280108.1"/>
    </source>
</evidence>
<dbReference type="AlphaFoldDB" id="A0A834MDT4"/>
<dbReference type="Proteomes" id="UP000625711">
    <property type="component" value="Unassembled WGS sequence"/>
</dbReference>
<accession>A0A834MDT4</accession>